<dbReference type="InterPro" id="IPR006917">
    <property type="entry name" value="SOUL_heme-bd"/>
</dbReference>
<feature type="region of interest" description="Disordered" evidence="1">
    <location>
        <begin position="212"/>
        <end position="240"/>
    </location>
</feature>
<sequence length="240" mass="25915">MKANAPMLVTTAAAVALFVWIAPASAEPASAPDEPAADRPTAPEPRPVYIEADLPLGYPQPGPAYEVLLKVYPAYRAARADGGNAFRKLFNHIQRHDIAMTAPVEMTLDAPSEDDPRVARMDMLFMYANPDMGELGTDVNVEVVDLPPIQVLSLGFFGNADRSQINEALAMLERHLEADPEWVAAGPPRLLGYNSPMVPARNRYSEVQIPVMPAEAESETADSLAPDASAQAESEPPEAR</sequence>
<feature type="signal peptide" evidence="2">
    <location>
        <begin position="1"/>
        <end position="26"/>
    </location>
</feature>
<dbReference type="InterPro" id="IPR011256">
    <property type="entry name" value="Reg_factor_effector_dom_sf"/>
</dbReference>
<dbReference type="AlphaFoldDB" id="A0A7X0H829"/>
<accession>A0A7X0H829</accession>
<keyword evidence="4" id="KW-1185">Reference proteome</keyword>
<dbReference type="Proteomes" id="UP000541810">
    <property type="component" value="Unassembled WGS sequence"/>
</dbReference>
<dbReference type="Pfam" id="PF04832">
    <property type="entry name" value="SOUL"/>
    <property type="match status" value="1"/>
</dbReference>
<proteinExistence type="predicted"/>
<evidence type="ECO:0000256" key="1">
    <source>
        <dbReference type="SAM" id="MobiDB-lite"/>
    </source>
</evidence>
<feature type="compositionally biased region" description="Low complexity" evidence="1">
    <location>
        <begin position="225"/>
        <end position="234"/>
    </location>
</feature>
<reference evidence="3 4" key="1">
    <citation type="submission" date="2020-08" db="EMBL/GenBank/DDBJ databases">
        <title>Genomic Encyclopedia of Type Strains, Phase IV (KMG-IV): sequencing the most valuable type-strain genomes for metagenomic binning, comparative biology and taxonomic classification.</title>
        <authorList>
            <person name="Goeker M."/>
        </authorList>
    </citation>
    <scope>NUCLEOTIDE SEQUENCE [LARGE SCALE GENOMIC DNA]</scope>
    <source>
        <strain evidence="3 4">DSM 103725</strain>
    </source>
</reference>
<dbReference type="Gene3D" id="3.20.80.10">
    <property type="entry name" value="Regulatory factor, effector binding domain"/>
    <property type="match status" value="1"/>
</dbReference>
<organism evidence="3 4">
    <name type="scientific">Algisphaera agarilytica</name>
    <dbReference type="NCBI Taxonomy" id="1385975"/>
    <lineage>
        <taxon>Bacteria</taxon>
        <taxon>Pseudomonadati</taxon>
        <taxon>Planctomycetota</taxon>
        <taxon>Phycisphaerae</taxon>
        <taxon>Phycisphaerales</taxon>
        <taxon>Phycisphaeraceae</taxon>
        <taxon>Algisphaera</taxon>
    </lineage>
</organism>
<evidence type="ECO:0000313" key="4">
    <source>
        <dbReference type="Proteomes" id="UP000541810"/>
    </source>
</evidence>
<comment type="caution">
    <text evidence="3">The sequence shown here is derived from an EMBL/GenBank/DDBJ whole genome shotgun (WGS) entry which is preliminary data.</text>
</comment>
<gene>
    <name evidence="3" type="ORF">HNQ40_002634</name>
</gene>
<protein>
    <recommendedName>
        <fullName evidence="5">SOUL heme-binding protein</fullName>
    </recommendedName>
</protein>
<evidence type="ECO:0000313" key="3">
    <source>
        <dbReference type="EMBL" id="MBB6430828.1"/>
    </source>
</evidence>
<evidence type="ECO:0000256" key="2">
    <source>
        <dbReference type="SAM" id="SignalP"/>
    </source>
</evidence>
<feature type="chain" id="PRO_5030601280" description="SOUL heme-binding protein" evidence="2">
    <location>
        <begin position="27"/>
        <end position="240"/>
    </location>
</feature>
<keyword evidence="2" id="KW-0732">Signal</keyword>
<dbReference type="EMBL" id="JACHGY010000001">
    <property type="protein sequence ID" value="MBB6430828.1"/>
    <property type="molecule type" value="Genomic_DNA"/>
</dbReference>
<dbReference type="RefSeq" id="WP_184678322.1">
    <property type="nucleotide sequence ID" value="NZ_JACHGY010000001.1"/>
</dbReference>
<dbReference type="SUPFAM" id="SSF55136">
    <property type="entry name" value="Probable bacterial effector-binding domain"/>
    <property type="match status" value="1"/>
</dbReference>
<name>A0A7X0H829_9BACT</name>
<evidence type="ECO:0008006" key="5">
    <source>
        <dbReference type="Google" id="ProtNLM"/>
    </source>
</evidence>